<reference evidence="3" key="1">
    <citation type="journal article" date="2019" name="Int. J. Syst. Evol. Microbiol.">
        <title>The Global Catalogue of Microorganisms (GCM) 10K type strain sequencing project: providing services to taxonomists for standard genome sequencing and annotation.</title>
        <authorList>
            <consortium name="The Broad Institute Genomics Platform"/>
            <consortium name="The Broad Institute Genome Sequencing Center for Infectious Disease"/>
            <person name="Wu L."/>
            <person name="Ma J."/>
        </authorList>
    </citation>
    <scope>NUCLEOTIDE SEQUENCE [LARGE SCALE GENOMIC DNA]</scope>
    <source>
        <strain evidence="3">CGMCC 1.16275</strain>
    </source>
</reference>
<name>A0ABW2KZ26_9PROT</name>
<dbReference type="RefSeq" id="WP_377360891.1">
    <property type="nucleotide sequence ID" value="NZ_JBHTCM010000028.1"/>
</dbReference>
<dbReference type="GO" id="GO:0016740">
    <property type="term" value="F:transferase activity"/>
    <property type="evidence" value="ECO:0007669"/>
    <property type="project" value="UniProtKB-KW"/>
</dbReference>
<dbReference type="EMBL" id="JBHTCM010000028">
    <property type="protein sequence ID" value="MFC7335332.1"/>
    <property type="molecule type" value="Genomic_DNA"/>
</dbReference>
<comment type="caution">
    <text evidence="2">The sequence shown here is derived from an EMBL/GenBank/DDBJ whole genome shotgun (WGS) entry which is preliminary data.</text>
</comment>
<proteinExistence type="predicted"/>
<gene>
    <name evidence="2" type="ORF">ACFQPS_19345</name>
</gene>
<keyword evidence="3" id="KW-1185">Reference proteome</keyword>
<dbReference type="Pfam" id="PF04230">
    <property type="entry name" value="PS_pyruv_trans"/>
    <property type="match status" value="1"/>
</dbReference>
<accession>A0ABW2KZ26</accession>
<dbReference type="Proteomes" id="UP001596456">
    <property type="component" value="Unassembled WGS sequence"/>
</dbReference>
<evidence type="ECO:0000259" key="1">
    <source>
        <dbReference type="Pfam" id="PF04230"/>
    </source>
</evidence>
<organism evidence="2 3">
    <name type="scientific">Rhodocista pekingensis</name>
    <dbReference type="NCBI Taxonomy" id="201185"/>
    <lineage>
        <taxon>Bacteria</taxon>
        <taxon>Pseudomonadati</taxon>
        <taxon>Pseudomonadota</taxon>
        <taxon>Alphaproteobacteria</taxon>
        <taxon>Rhodospirillales</taxon>
        <taxon>Azospirillaceae</taxon>
        <taxon>Rhodocista</taxon>
    </lineage>
</organism>
<sequence>MILDGPHAAPRLEGVAAHARVMDRLAAQVRTLSRFFPPGGRVAYLDLPLHGNVGDLLIYLGTERFLAEQRQRVVLRTTCAASPARIARRIGTGDLICLHGGGNFGDLYPAHQEFRRAVVERFPDNRIVVMPQTVHFGDGSLWHLLEPFRRHRRLTVCVRDRASARALAEAGIEDVVLVPDMAHLLWQDRPAGGGGGPLYLLRRDQEAPAGVGPQTAAPAFDWGDLIHPAERRCFHLLQIAARRHLPVAPLWQPLAARLARRAERLLARHDHVVTDRLHGVILSALLSRRVTALDNSYGKVSAYVDLWLARSPLIARG</sequence>
<feature type="domain" description="Polysaccharide pyruvyl transferase" evidence="1">
    <location>
        <begin position="52"/>
        <end position="297"/>
    </location>
</feature>
<evidence type="ECO:0000313" key="3">
    <source>
        <dbReference type="Proteomes" id="UP001596456"/>
    </source>
</evidence>
<dbReference type="InterPro" id="IPR007345">
    <property type="entry name" value="Polysacch_pyruvyl_Trfase"/>
</dbReference>
<evidence type="ECO:0000313" key="2">
    <source>
        <dbReference type="EMBL" id="MFC7335332.1"/>
    </source>
</evidence>
<keyword evidence="2" id="KW-0808">Transferase</keyword>
<protein>
    <submittedName>
        <fullName evidence="2">Polysaccharide pyruvyl transferase family protein</fullName>
    </submittedName>
</protein>